<evidence type="ECO:0000256" key="2">
    <source>
        <dbReference type="ARBA" id="ARBA00009950"/>
    </source>
</evidence>
<evidence type="ECO:0000313" key="9">
    <source>
        <dbReference type="EMBL" id="KAJ2780160.1"/>
    </source>
</evidence>
<reference evidence="9" key="1">
    <citation type="submission" date="2022-07" db="EMBL/GenBank/DDBJ databases">
        <title>Phylogenomic reconstructions and comparative analyses of Kickxellomycotina fungi.</title>
        <authorList>
            <person name="Reynolds N.K."/>
            <person name="Stajich J.E."/>
            <person name="Barry K."/>
            <person name="Grigoriev I.V."/>
            <person name="Crous P."/>
            <person name="Smith M.E."/>
        </authorList>
    </citation>
    <scope>NUCLEOTIDE SEQUENCE</scope>
    <source>
        <strain evidence="9">NBRC 105414</strain>
    </source>
</reference>
<organism evidence="9 10">
    <name type="scientific">Coemansia javaensis</name>
    <dbReference type="NCBI Taxonomy" id="2761396"/>
    <lineage>
        <taxon>Eukaryota</taxon>
        <taxon>Fungi</taxon>
        <taxon>Fungi incertae sedis</taxon>
        <taxon>Zoopagomycota</taxon>
        <taxon>Kickxellomycotina</taxon>
        <taxon>Kickxellomycetes</taxon>
        <taxon>Kickxellales</taxon>
        <taxon>Kickxellaceae</taxon>
        <taxon>Coemansia</taxon>
    </lineage>
</organism>
<dbReference type="PANTHER" id="PTHR13505">
    <property type="entry name" value="TRANSMEMBRANE PROTEIN 208"/>
    <property type="match status" value="1"/>
</dbReference>
<comment type="caution">
    <text evidence="9">The sequence shown here is derived from an EMBL/GenBank/DDBJ whole genome shotgun (WGS) entry which is preliminary data.</text>
</comment>
<evidence type="ECO:0000256" key="6">
    <source>
        <dbReference type="ARBA" id="ARBA00023136"/>
    </source>
</evidence>
<comment type="similarity">
    <text evidence="2">Belongs to the TMEM208 family.</text>
</comment>
<comment type="subcellular location">
    <subcellularLocation>
        <location evidence="1">Endoplasmic reticulum membrane</location>
        <topology evidence="1">Multi-pass membrane protein</topology>
    </subcellularLocation>
</comment>
<feature type="transmembrane region" description="Helical" evidence="8">
    <location>
        <begin position="82"/>
        <end position="105"/>
    </location>
</feature>
<gene>
    <name evidence="9" type="ORF">H4R18_003608</name>
</gene>
<feature type="transmembrane region" description="Helical" evidence="8">
    <location>
        <begin position="53"/>
        <end position="70"/>
    </location>
</feature>
<keyword evidence="5 8" id="KW-1133">Transmembrane helix</keyword>
<dbReference type="Pfam" id="PF05620">
    <property type="entry name" value="TMEM208_SND2"/>
    <property type="match status" value="1"/>
</dbReference>
<feature type="transmembrane region" description="Helical" evidence="8">
    <location>
        <begin position="20"/>
        <end position="38"/>
    </location>
</feature>
<dbReference type="PANTHER" id="PTHR13505:SF7">
    <property type="entry name" value="TRANSMEMBRANE PROTEIN 208"/>
    <property type="match status" value="1"/>
</dbReference>
<sequence length="188" mass="20408">MANQSAKRITQANAARLSAVTRGALAVNAVYLLVRVVLQRSSSSSSLGWGEAVLYLATAGAEALVIRNFYAMARPRHNSGGVVVDAGADLGAPGLTSYMFDYVYISWFVHLLSLATRWAWAVYLVIPGYVAYYALPYLRQFMLPSADGSAKPSATTAAAAAADDAAAKERKRQEKKDRKRQRVKYVRG</sequence>
<evidence type="ECO:0000256" key="8">
    <source>
        <dbReference type="SAM" id="Phobius"/>
    </source>
</evidence>
<keyword evidence="6 8" id="KW-0472">Membrane</keyword>
<protein>
    <recommendedName>
        <fullName evidence="11">DUF788-domain-containing protein</fullName>
    </recommendedName>
</protein>
<evidence type="ECO:0000256" key="3">
    <source>
        <dbReference type="ARBA" id="ARBA00022692"/>
    </source>
</evidence>
<keyword evidence="10" id="KW-1185">Reference proteome</keyword>
<dbReference type="Proteomes" id="UP001140217">
    <property type="component" value="Unassembled WGS sequence"/>
</dbReference>
<evidence type="ECO:0000256" key="4">
    <source>
        <dbReference type="ARBA" id="ARBA00022824"/>
    </source>
</evidence>
<evidence type="ECO:0000256" key="1">
    <source>
        <dbReference type="ARBA" id="ARBA00004477"/>
    </source>
</evidence>
<feature type="transmembrane region" description="Helical" evidence="8">
    <location>
        <begin position="117"/>
        <end position="135"/>
    </location>
</feature>
<accession>A0A9W8H6I9</accession>
<evidence type="ECO:0000313" key="10">
    <source>
        <dbReference type="Proteomes" id="UP001140217"/>
    </source>
</evidence>
<feature type="compositionally biased region" description="Basic and acidic residues" evidence="7">
    <location>
        <begin position="165"/>
        <end position="176"/>
    </location>
</feature>
<keyword evidence="4" id="KW-0256">Endoplasmic reticulum</keyword>
<feature type="compositionally biased region" description="Basic residues" evidence="7">
    <location>
        <begin position="177"/>
        <end position="188"/>
    </location>
</feature>
<dbReference type="InterPro" id="IPR008506">
    <property type="entry name" value="SND2/TMEM208"/>
</dbReference>
<evidence type="ECO:0000256" key="7">
    <source>
        <dbReference type="SAM" id="MobiDB-lite"/>
    </source>
</evidence>
<proteinExistence type="inferred from homology"/>
<evidence type="ECO:0008006" key="11">
    <source>
        <dbReference type="Google" id="ProtNLM"/>
    </source>
</evidence>
<keyword evidence="3 8" id="KW-0812">Transmembrane</keyword>
<dbReference type="GO" id="GO:0005773">
    <property type="term" value="C:vacuole"/>
    <property type="evidence" value="ECO:0007669"/>
    <property type="project" value="GOC"/>
</dbReference>
<dbReference type="GO" id="GO:0006624">
    <property type="term" value="P:vacuolar protein processing"/>
    <property type="evidence" value="ECO:0007669"/>
    <property type="project" value="TreeGrafter"/>
</dbReference>
<dbReference type="AlphaFoldDB" id="A0A9W8H6I9"/>
<evidence type="ECO:0000256" key="5">
    <source>
        <dbReference type="ARBA" id="ARBA00022989"/>
    </source>
</evidence>
<feature type="region of interest" description="Disordered" evidence="7">
    <location>
        <begin position="161"/>
        <end position="188"/>
    </location>
</feature>
<dbReference type="EMBL" id="JANBUL010000148">
    <property type="protein sequence ID" value="KAJ2780160.1"/>
    <property type="molecule type" value="Genomic_DNA"/>
</dbReference>
<dbReference type="GO" id="GO:0005789">
    <property type="term" value="C:endoplasmic reticulum membrane"/>
    <property type="evidence" value="ECO:0007669"/>
    <property type="project" value="UniProtKB-SubCell"/>
</dbReference>
<dbReference type="OrthoDB" id="276296at2759"/>
<name>A0A9W8H6I9_9FUNG</name>